<gene>
    <name evidence="3" type="ORF">Glove_332g13</name>
</gene>
<protein>
    <recommendedName>
        <fullName evidence="2">Potassium channel tetramerisation-type BTB domain-containing protein</fullName>
    </recommendedName>
</protein>
<evidence type="ECO:0000256" key="1">
    <source>
        <dbReference type="SAM" id="MobiDB-lite"/>
    </source>
</evidence>
<dbReference type="Gene3D" id="3.30.710.10">
    <property type="entry name" value="Potassium Channel Kv1.1, Chain A"/>
    <property type="match status" value="1"/>
</dbReference>
<dbReference type="InterPro" id="IPR011333">
    <property type="entry name" value="SKP1/BTB/POZ_sf"/>
</dbReference>
<dbReference type="OrthoDB" id="2414723at2759"/>
<organism evidence="3 4">
    <name type="scientific">Diversispora epigaea</name>
    <dbReference type="NCBI Taxonomy" id="1348612"/>
    <lineage>
        <taxon>Eukaryota</taxon>
        <taxon>Fungi</taxon>
        <taxon>Fungi incertae sedis</taxon>
        <taxon>Mucoromycota</taxon>
        <taxon>Glomeromycotina</taxon>
        <taxon>Glomeromycetes</taxon>
        <taxon>Diversisporales</taxon>
        <taxon>Diversisporaceae</taxon>
        <taxon>Diversispora</taxon>
    </lineage>
</organism>
<dbReference type="GO" id="GO:0051260">
    <property type="term" value="P:protein homooligomerization"/>
    <property type="evidence" value="ECO:0007669"/>
    <property type="project" value="InterPro"/>
</dbReference>
<evidence type="ECO:0000313" key="3">
    <source>
        <dbReference type="EMBL" id="RHZ63164.1"/>
    </source>
</evidence>
<evidence type="ECO:0000259" key="2">
    <source>
        <dbReference type="Pfam" id="PF02214"/>
    </source>
</evidence>
<dbReference type="Proteomes" id="UP000266861">
    <property type="component" value="Unassembled WGS sequence"/>
</dbReference>
<feature type="region of interest" description="Disordered" evidence="1">
    <location>
        <begin position="54"/>
        <end position="77"/>
    </location>
</feature>
<proteinExistence type="predicted"/>
<dbReference type="STRING" id="1348612.A0A397HPC2"/>
<dbReference type="SUPFAM" id="SSF54695">
    <property type="entry name" value="POZ domain"/>
    <property type="match status" value="1"/>
</dbReference>
<name>A0A397HPC2_9GLOM</name>
<feature type="compositionally biased region" description="Polar residues" evidence="1">
    <location>
        <begin position="64"/>
        <end position="77"/>
    </location>
</feature>
<feature type="domain" description="Potassium channel tetramerisation-type BTB" evidence="2">
    <location>
        <begin position="107"/>
        <end position="182"/>
    </location>
</feature>
<comment type="caution">
    <text evidence="3">The sequence shown here is derived from an EMBL/GenBank/DDBJ whole genome shotgun (WGS) entry which is preliminary data.</text>
</comment>
<evidence type="ECO:0000313" key="4">
    <source>
        <dbReference type="Proteomes" id="UP000266861"/>
    </source>
</evidence>
<dbReference type="EMBL" id="PQFF01000303">
    <property type="protein sequence ID" value="RHZ63164.1"/>
    <property type="molecule type" value="Genomic_DNA"/>
</dbReference>
<accession>A0A397HPC2</accession>
<sequence length="420" mass="47590">MSPDQNINDNSPIPQSANPIMNSYIVHVGEQTFRLYRSSITFDSPNFFTQTFLSEEETSGETEISNSPEDNVTSLSVSSTDIKSTILDNKGKENDSNTESNINNKINKARMSTSTQTYFSSNSSIKEITIDRDPRLFEVILRYLRGYTIFPLSSVNLPQGMSLDLFRESLLEDARFYGLDRLEQLLQAETPSPLSYKDPFTSADKILLSLRDVLIHKDFIKSKLDGSSTIEFFTGAVLTIEISDGSIIFNTKFLNAQDQKAMEVLDDICGENSHIQLSRQLNSNMHDTLNGIRLEIDGVQITGMDIASLVEPYNQRVKTLDDMFRLSGGKRLVIYAQEFVFRLDKTFDDINNVNGVNGALNEDHDNKEEINESSSVNNVKSNASNINERNPVYLGVVWAKGWTQEWWAWNEYRMKLDALQ</sequence>
<keyword evidence="4" id="KW-1185">Reference proteome</keyword>
<dbReference type="AlphaFoldDB" id="A0A397HPC2"/>
<dbReference type="Pfam" id="PF02214">
    <property type="entry name" value="BTB_2"/>
    <property type="match status" value="1"/>
</dbReference>
<reference evidence="3 4" key="1">
    <citation type="submission" date="2018-08" db="EMBL/GenBank/DDBJ databases">
        <title>Genome and evolution of the arbuscular mycorrhizal fungus Diversispora epigaea (formerly Glomus versiforme) and its bacterial endosymbionts.</title>
        <authorList>
            <person name="Sun X."/>
            <person name="Fei Z."/>
            <person name="Harrison M."/>
        </authorList>
    </citation>
    <scope>NUCLEOTIDE SEQUENCE [LARGE SCALE GENOMIC DNA]</scope>
    <source>
        <strain evidence="3 4">IT104</strain>
    </source>
</reference>
<dbReference type="InterPro" id="IPR003131">
    <property type="entry name" value="T1-type_BTB"/>
</dbReference>
<dbReference type="PANTHER" id="PTHR31758:SF2">
    <property type="entry name" value="BTB_POZ DOMAIN-CONTAINING PROTEIN YLR108C"/>
    <property type="match status" value="1"/>
</dbReference>
<dbReference type="PANTHER" id="PTHR31758">
    <property type="entry name" value="BTB/POZ DOMAIN-CONTAINING PROTEIN YLR108C"/>
    <property type="match status" value="1"/>
</dbReference>